<dbReference type="STRING" id="651561.BBI00_07115"/>
<gene>
    <name evidence="2" type="ORF">BBI00_07115</name>
</gene>
<protein>
    <recommendedName>
        <fullName evidence="1">SHOCT domain-containing protein</fullName>
    </recommendedName>
</protein>
<dbReference type="OrthoDB" id="1270517at2"/>
<feature type="domain" description="SHOCT" evidence="1">
    <location>
        <begin position="136"/>
        <end position="161"/>
    </location>
</feature>
<dbReference type="RefSeq" id="WP_065398115.1">
    <property type="nucleotide sequence ID" value="NZ_MAYG01000001.1"/>
</dbReference>
<reference evidence="3" key="1">
    <citation type="submission" date="2016-07" db="EMBL/GenBank/DDBJ databases">
        <authorList>
            <person name="Florea S."/>
            <person name="Webb J.S."/>
            <person name="Jaromczyk J."/>
            <person name="Schardl C.L."/>
        </authorList>
    </citation>
    <scope>NUCLEOTIDE SEQUENCE [LARGE SCALE GENOMIC DNA]</scope>
    <source>
        <strain evidence="3">CC-VM-7</strain>
    </source>
</reference>
<name>A0A1B8ZRA5_9FLAO</name>
<proteinExistence type="predicted"/>
<dbReference type="Proteomes" id="UP000093432">
    <property type="component" value="Unassembled WGS sequence"/>
</dbReference>
<dbReference type="InterPro" id="IPR018649">
    <property type="entry name" value="SHOCT"/>
</dbReference>
<evidence type="ECO:0000259" key="1">
    <source>
        <dbReference type="Pfam" id="PF09851"/>
    </source>
</evidence>
<comment type="caution">
    <text evidence="2">The sequence shown here is derived from an EMBL/GenBank/DDBJ whole genome shotgun (WGS) entry which is preliminary data.</text>
</comment>
<accession>A0A1B8ZRA5</accession>
<dbReference type="EMBL" id="MAYG01000001">
    <property type="protein sequence ID" value="OCA74124.1"/>
    <property type="molecule type" value="Genomic_DNA"/>
</dbReference>
<dbReference type="Pfam" id="PF09851">
    <property type="entry name" value="SHOCT"/>
    <property type="match status" value="1"/>
</dbReference>
<sequence length="164" mass="19033">MQNIKYQIRYLNPDLLSWPAEEIDQLPDILMEDENLLHIIDGIYDEMAVLLLSTDSRMIMKGLGIDFIEVIPHEKMILIQYLKSQEILELCTEEKIFHLRETSPELAQQFCTTVSTFLSGDNPTEKNSDTGIFELLEQLGKLRESGILTNEEFTEQKKKLLEKL</sequence>
<evidence type="ECO:0000313" key="3">
    <source>
        <dbReference type="Proteomes" id="UP000093432"/>
    </source>
</evidence>
<evidence type="ECO:0000313" key="2">
    <source>
        <dbReference type="EMBL" id="OCA74124.1"/>
    </source>
</evidence>
<organism evidence="2 3">
    <name type="scientific">Chryseobacterium arthrosphaerae</name>
    <dbReference type="NCBI Taxonomy" id="651561"/>
    <lineage>
        <taxon>Bacteria</taxon>
        <taxon>Pseudomonadati</taxon>
        <taxon>Bacteroidota</taxon>
        <taxon>Flavobacteriia</taxon>
        <taxon>Flavobacteriales</taxon>
        <taxon>Weeksellaceae</taxon>
        <taxon>Chryseobacterium group</taxon>
        <taxon>Chryseobacterium</taxon>
    </lineage>
</organism>
<dbReference type="AlphaFoldDB" id="A0A1B8ZRA5"/>